<evidence type="ECO:0000313" key="2">
    <source>
        <dbReference type="Proteomes" id="UP001551482"/>
    </source>
</evidence>
<dbReference type="Gene3D" id="3.30.530.20">
    <property type="match status" value="1"/>
</dbReference>
<dbReference type="RefSeq" id="WP_358364086.1">
    <property type="nucleotide sequence ID" value="NZ_JBEZFP010000197.1"/>
</dbReference>
<sequence>MPTLSVTTVIDRPADQVWDVIRDFRDPSVWYPLPLADRAAGAEPDVRHVHAPGGATLRERLVEHDDPECRYTYEILDLDRHPCGLRFDGPCLATLRVESIIGGTMARVVWSARYTWALPQDESDGGHEQVRRLERDLIRPALRALRSKLG</sequence>
<dbReference type="InterPro" id="IPR019587">
    <property type="entry name" value="Polyketide_cyclase/dehydratase"/>
</dbReference>
<gene>
    <name evidence="1" type="ORF">AB0C36_40450</name>
</gene>
<dbReference type="Proteomes" id="UP001551482">
    <property type="component" value="Unassembled WGS sequence"/>
</dbReference>
<organism evidence="1 2">
    <name type="scientific">Streptodolium elevatio</name>
    <dbReference type="NCBI Taxonomy" id="3157996"/>
    <lineage>
        <taxon>Bacteria</taxon>
        <taxon>Bacillati</taxon>
        <taxon>Actinomycetota</taxon>
        <taxon>Actinomycetes</taxon>
        <taxon>Kitasatosporales</taxon>
        <taxon>Streptomycetaceae</taxon>
        <taxon>Streptodolium</taxon>
    </lineage>
</organism>
<name>A0ABV3DVI0_9ACTN</name>
<reference evidence="1 2" key="1">
    <citation type="submission" date="2024-06" db="EMBL/GenBank/DDBJ databases">
        <title>The Natural Products Discovery Center: Release of the First 8490 Sequenced Strains for Exploring Actinobacteria Biosynthetic Diversity.</title>
        <authorList>
            <person name="Kalkreuter E."/>
            <person name="Kautsar S.A."/>
            <person name="Yang D."/>
            <person name="Bader C.D."/>
            <person name="Teijaro C.N."/>
            <person name="Fluegel L."/>
            <person name="Davis C.M."/>
            <person name="Simpson J.R."/>
            <person name="Lauterbach L."/>
            <person name="Steele A.D."/>
            <person name="Gui C."/>
            <person name="Meng S."/>
            <person name="Li G."/>
            <person name="Viehrig K."/>
            <person name="Ye F."/>
            <person name="Su P."/>
            <person name="Kiefer A.F."/>
            <person name="Nichols A."/>
            <person name="Cepeda A.J."/>
            <person name="Yan W."/>
            <person name="Fan B."/>
            <person name="Jiang Y."/>
            <person name="Adhikari A."/>
            <person name="Zheng C.-J."/>
            <person name="Schuster L."/>
            <person name="Cowan T.M."/>
            <person name="Smanski M.J."/>
            <person name="Chevrette M.G."/>
            <person name="De Carvalho L.P.S."/>
            <person name="Shen B."/>
        </authorList>
    </citation>
    <scope>NUCLEOTIDE SEQUENCE [LARGE SCALE GENOMIC DNA]</scope>
    <source>
        <strain evidence="1 2">NPDC048946</strain>
    </source>
</reference>
<accession>A0ABV3DVI0</accession>
<dbReference type="SUPFAM" id="SSF55961">
    <property type="entry name" value="Bet v1-like"/>
    <property type="match status" value="1"/>
</dbReference>
<keyword evidence="2" id="KW-1185">Reference proteome</keyword>
<comment type="caution">
    <text evidence="1">The sequence shown here is derived from an EMBL/GenBank/DDBJ whole genome shotgun (WGS) entry which is preliminary data.</text>
</comment>
<dbReference type="InterPro" id="IPR023393">
    <property type="entry name" value="START-like_dom_sf"/>
</dbReference>
<dbReference type="EMBL" id="JBEZFP010000197">
    <property type="protein sequence ID" value="MEU8139753.1"/>
    <property type="molecule type" value="Genomic_DNA"/>
</dbReference>
<dbReference type="Pfam" id="PF10604">
    <property type="entry name" value="Polyketide_cyc2"/>
    <property type="match status" value="1"/>
</dbReference>
<evidence type="ECO:0000313" key="1">
    <source>
        <dbReference type="EMBL" id="MEU8139753.1"/>
    </source>
</evidence>
<dbReference type="PANTHER" id="PTHR39332">
    <property type="entry name" value="BLL4707 PROTEIN"/>
    <property type="match status" value="1"/>
</dbReference>
<proteinExistence type="predicted"/>
<dbReference type="CDD" id="cd07821">
    <property type="entry name" value="PYR_PYL_RCAR_like"/>
    <property type="match status" value="1"/>
</dbReference>
<dbReference type="PANTHER" id="PTHR39332:SF7">
    <property type="entry name" value="SRPBCC FAMILY PROTEIN"/>
    <property type="match status" value="1"/>
</dbReference>
<protein>
    <submittedName>
        <fullName evidence="1">SRPBCC family protein</fullName>
    </submittedName>
</protein>